<feature type="transmembrane region" description="Helical" evidence="1">
    <location>
        <begin position="343"/>
        <end position="366"/>
    </location>
</feature>
<feature type="transmembrane region" description="Helical" evidence="1">
    <location>
        <begin position="307"/>
        <end position="327"/>
    </location>
</feature>
<evidence type="ECO:0000313" key="3">
    <source>
        <dbReference type="Proteomes" id="UP000251993"/>
    </source>
</evidence>
<feature type="transmembrane region" description="Helical" evidence="1">
    <location>
        <begin position="235"/>
        <end position="258"/>
    </location>
</feature>
<keyword evidence="1" id="KW-0472">Membrane</keyword>
<feature type="transmembrane region" description="Helical" evidence="1">
    <location>
        <begin position="176"/>
        <end position="198"/>
    </location>
</feature>
<dbReference type="InterPro" id="IPR025291">
    <property type="entry name" value="DUF4153"/>
</dbReference>
<proteinExistence type="predicted"/>
<dbReference type="KEGG" id="run:DR864_01210"/>
<evidence type="ECO:0000313" key="2">
    <source>
        <dbReference type="EMBL" id="AXE16441.1"/>
    </source>
</evidence>
<keyword evidence="1" id="KW-1133">Transmembrane helix</keyword>
<keyword evidence="3" id="KW-1185">Reference proteome</keyword>
<organism evidence="2 3">
    <name type="scientific">Runella rosea</name>
    <dbReference type="NCBI Taxonomy" id="2259595"/>
    <lineage>
        <taxon>Bacteria</taxon>
        <taxon>Pseudomonadati</taxon>
        <taxon>Bacteroidota</taxon>
        <taxon>Cytophagia</taxon>
        <taxon>Cytophagales</taxon>
        <taxon>Spirosomataceae</taxon>
        <taxon>Runella</taxon>
    </lineage>
</organism>
<dbReference type="EMBL" id="CP030850">
    <property type="protein sequence ID" value="AXE16441.1"/>
    <property type="molecule type" value="Genomic_DNA"/>
</dbReference>
<gene>
    <name evidence="2" type="ORF">DR864_01210</name>
</gene>
<sequence length="475" mass="55464">MNKNNLLWLTAVAVHTYLFYNQAQGYNAPVFSLVLIVLVGAGHRALLFIRYWWMGATMQLIASIAVAWHVSAWLQIIYVCSLLVFVGLTYAPRSSLHLAWLNGIVGAFMGGFATHLPVLRKDFSALTGKTFQGLFRFKPSFLVFPFSVTTAFYFLYNWANPAFSVDISFFTTHINFLFIGAILIGMVWLCPLFFPWGIESAVEEDFKRKDELVRIRKVKKGILTLVLRYQNQQGVLLFGMLNALISCFILFNVLQMLIPDFQQTPKGFSEQVHEGFNALLISILSAIWLIVYYFKANQNFYPKRQRLVQLALLWIALNGLLTVFTFYKNSLYIDVFGLTFKRIWVYVALGLTFGGLFFTFIKIIYLKSNWYLIRRTSWLVYFVLICYGLVDWDRLITWYNIKEAKNLDMGYITELGPTKLPYLLELIQQKDARIVGFENKIKTQIRNWKYTHRQQEDWQSRTVDEDWLRKIMIEQ</sequence>
<feature type="transmembrane region" description="Helical" evidence="1">
    <location>
        <begin position="278"/>
        <end position="295"/>
    </location>
</feature>
<protein>
    <submittedName>
        <fullName evidence="2">Uncharacterized protein</fullName>
    </submittedName>
</protein>
<dbReference type="RefSeq" id="WP_114065228.1">
    <property type="nucleotide sequence ID" value="NZ_CP030850.1"/>
</dbReference>
<accession>A0A344TCS0</accession>
<feature type="transmembrane region" description="Helical" evidence="1">
    <location>
        <begin position="140"/>
        <end position="156"/>
    </location>
</feature>
<evidence type="ECO:0000256" key="1">
    <source>
        <dbReference type="SAM" id="Phobius"/>
    </source>
</evidence>
<dbReference type="Pfam" id="PF13687">
    <property type="entry name" value="DUF4153"/>
    <property type="match status" value="1"/>
</dbReference>
<keyword evidence="1" id="KW-0812">Transmembrane</keyword>
<feature type="transmembrane region" description="Helical" evidence="1">
    <location>
        <begin position="60"/>
        <end position="86"/>
    </location>
</feature>
<dbReference type="AlphaFoldDB" id="A0A344TCS0"/>
<dbReference type="OrthoDB" id="627992at2"/>
<reference evidence="2 3" key="1">
    <citation type="submission" date="2018-07" db="EMBL/GenBank/DDBJ databases">
        <title>Genome sequencing of Runella.</title>
        <authorList>
            <person name="Baek M.-G."/>
            <person name="Yi H."/>
        </authorList>
    </citation>
    <scope>NUCLEOTIDE SEQUENCE [LARGE SCALE GENOMIC DNA]</scope>
    <source>
        <strain evidence="2 3">HYN0085</strain>
    </source>
</reference>
<feature type="transmembrane region" description="Helical" evidence="1">
    <location>
        <begin position="98"/>
        <end position="119"/>
    </location>
</feature>
<feature type="transmembrane region" description="Helical" evidence="1">
    <location>
        <begin position="378"/>
        <end position="399"/>
    </location>
</feature>
<dbReference type="Proteomes" id="UP000251993">
    <property type="component" value="Chromosome"/>
</dbReference>
<name>A0A344TCS0_9BACT</name>
<feature type="transmembrane region" description="Helical" evidence="1">
    <location>
        <begin position="33"/>
        <end position="53"/>
    </location>
</feature>